<name>A0ABM1VPR2_APLCA</name>
<dbReference type="SMART" id="SM00198">
    <property type="entry name" value="SCP"/>
    <property type="match status" value="1"/>
</dbReference>
<dbReference type="RefSeq" id="XP_005093560.2">
    <property type="nucleotide sequence ID" value="XM_005093503.3"/>
</dbReference>
<dbReference type="InterPro" id="IPR035940">
    <property type="entry name" value="CAP_sf"/>
</dbReference>
<dbReference type="SUPFAM" id="SSF55797">
    <property type="entry name" value="PR-1-like"/>
    <property type="match status" value="1"/>
</dbReference>
<feature type="transmembrane region" description="Helical" evidence="1">
    <location>
        <begin position="38"/>
        <end position="57"/>
    </location>
</feature>
<keyword evidence="1" id="KW-1133">Transmembrane helix</keyword>
<dbReference type="RefSeq" id="XP_035824404.1">
    <property type="nucleotide sequence ID" value="XM_035968511.1"/>
</dbReference>
<dbReference type="CDD" id="cd05380">
    <property type="entry name" value="CAP_euk"/>
    <property type="match status" value="1"/>
</dbReference>
<keyword evidence="1" id="KW-0472">Membrane</keyword>
<accession>A0ABM1VPR2</accession>
<feature type="domain" description="SCP" evidence="2">
    <location>
        <begin position="63"/>
        <end position="211"/>
    </location>
</feature>
<evidence type="ECO:0000313" key="3">
    <source>
        <dbReference type="Proteomes" id="UP000694888"/>
    </source>
</evidence>
<evidence type="ECO:0000313" key="5">
    <source>
        <dbReference type="RefSeq" id="XP_035824404.1"/>
    </source>
</evidence>
<evidence type="ECO:0000313" key="4">
    <source>
        <dbReference type="RefSeq" id="XP_005093560.2"/>
    </source>
</evidence>
<dbReference type="Proteomes" id="UP000694888">
    <property type="component" value="Unplaced"/>
</dbReference>
<keyword evidence="1" id="KW-0812">Transmembrane</keyword>
<sequence length="327" mass="37060">MPTSSFDSVRDSVHRTVNSNLHHSPRLWHWRRSSSMPFIYLFAFLYPLLQACLLSVVSCLSDSDIENLLYIHNYYRRLVATESHPQKVSNMNELRWSNELAALAAQNLTCQSRHEGQVETLRSNVQYGVNVGRRRQMPNALRQIVRRWYRQSQLFLPEEDACLPWNGCNEYRNMVNAKHREIGCATVEPCGGRNQLIVLLCLYDGGPTDHFNFKHGLPCTACSHPMSFCNSNLCVSCDASRNECQCTKTCVKEGVGFGTLDPSTCTCNCQYGNGPNCDELCQNPVQFLDYDICAQVPESDCNDPEMGPSYREFCPELCSCRPAPSRG</sequence>
<dbReference type="InterPro" id="IPR014044">
    <property type="entry name" value="CAP_dom"/>
</dbReference>
<dbReference type="Gene3D" id="3.40.33.10">
    <property type="entry name" value="CAP"/>
    <property type="match status" value="1"/>
</dbReference>
<evidence type="ECO:0000259" key="2">
    <source>
        <dbReference type="SMART" id="SM00198"/>
    </source>
</evidence>
<gene>
    <name evidence="4 5" type="primary">LOC101854241</name>
</gene>
<keyword evidence="3" id="KW-1185">Reference proteome</keyword>
<reference evidence="4 5" key="1">
    <citation type="submission" date="2025-05" db="UniProtKB">
        <authorList>
            <consortium name="RefSeq"/>
        </authorList>
    </citation>
    <scope>IDENTIFICATION</scope>
</reference>
<protein>
    <submittedName>
        <fullName evidence="4 5">Cysteine-rich venom protein ENH1</fullName>
    </submittedName>
</protein>
<organism evidence="3 5">
    <name type="scientific">Aplysia californica</name>
    <name type="common">California sea hare</name>
    <dbReference type="NCBI Taxonomy" id="6500"/>
    <lineage>
        <taxon>Eukaryota</taxon>
        <taxon>Metazoa</taxon>
        <taxon>Spiralia</taxon>
        <taxon>Lophotrochozoa</taxon>
        <taxon>Mollusca</taxon>
        <taxon>Gastropoda</taxon>
        <taxon>Heterobranchia</taxon>
        <taxon>Euthyneura</taxon>
        <taxon>Tectipleura</taxon>
        <taxon>Aplysiida</taxon>
        <taxon>Aplysioidea</taxon>
        <taxon>Aplysiidae</taxon>
        <taxon>Aplysia</taxon>
    </lineage>
</organism>
<evidence type="ECO:0000256" key="1">
    <source>
        <dbReference type="SAM" id="Phobius"/>
    </source>
</evidence>
<proteinExistence type="predicted"/>
<dbReference type="Pfam" id="PF00188">
    <property type="entry name" value="CAP"/>
    <property type="match status" value="1"/>
</dbReference>
<dbReference type="GeneID" id="101854241"/>